<comment type="caution">
    <text evidence="1">The sequence shown here is derived from an EMBL/GenBank/DDBJ whole genome shotgun (WGS) entry which is preliminary data.</text>
</comment>
<keyword evidence="2" id="KW-1185">Reference proteome</keyword>
<reference evidence="1" key="1">
    <citation type="journal article" date="2020" name="bioRxiv">
        <title>Comparative genomics of Chlamydomonas.</title>
        <authorList>
            <person name="Craig R.J."/>
            <person name="Hasan A.R."/>
            <person name="Ness R.W."/>
            <person name="Keightley P.D."/>
        </authorList>
    </citation>
    <scope>NUCLEOTIDE SEQUENCE</scope>
    <source>
        <strain evidence="1">CCAP 11/70</strain>
    </source>
</reference>
<protein>
    <submittedName>
        <fullName evidence="1">Uncharacterized protein</fullName>
    </submittedName>
</protein>
<dbReference type="InterPro" id="IPR008979">
    <property type="entry name" value="Galactose-bd-like_sf"/>
</dbReference>
<sequence length="239" mass="26352">MESDLNSHTYPENAGEANAPFKLRVFDFGVHRWYWSYAAIENKHGLPAWSTLDVNPCTNQAVCPGDPLALCRPNADWTGQDCTACKPPYFKDANGKCVGVNLALGRPASSFWLVPEQSTLPANAVDGNLVTTFIGGNQIIGPPPYPYWQVNLDGLTNVAHVEFIGSFGYNTLYVNVGYAPYTPVTYYDNSAGLFERRILDLDPPVPANFIQVHAQIQNFYYPTPLRLTLAEVIVYGSPA</sequence>
<accession>A0A836C0T7</accession>
<name>A0A836C0T7_9CHLO</name>
<organism evidence="1 2">
    <name type="scientific">Edaphochlamys debaryana</name>
    <dbReference type="NCBI Taxonomy" id="47281"/>
    <lineage>
        <taxon>Eukaryota</taxon>
        <taxon>Viridiplantae</taxon>
        <taxon>Chlorophyta</taxon>
        <taxon>core chlorophytes</taxon>
        <taxon>Chlorophyceae</taxon>
        <taxon>CS clade</taxon>
        <taxon>Chlamydomonadales</taxon>
        <taxon>Chlamydomonadales incertae sedis</taxon>
        <taxon>Edaphochlamys</taxon>
    </lineage>
</organism>
<evidence type="ECO:0000313" key="1">
    <source>
        <dbReference type="EMBL" id="KAG2494863.1"/>
    </source>
</evidence>
<dbReference type="AlphaFoldDB" id="A0A836C0T7"/>
<dbReference type="SUPFAM" id="SSF49785">
    <property type="entry name" value="Galactose-binding domain-like"/>
    <property type="match status" value="1"/>
</dbReference>
<dbReference type="EMBL" id="JAEHOE010000028">
    <property type="protein sequence ID" value="KAG2494863.1"/>
    <property type="molecule type" value="Genomic_DNA"/>
</dbReference>
<proteinExistence type="predicted"/>
<gene>
    <name evidence="1" type="ORF">HYH03_007103</name>
</gene>
<dbReference type="Gene3D" id="2.60.120.260">
    <property type="entry name" value="Galactose-binding domain-like"/>
    <property type="match status" value="1"/>
</dbReference>
<evidence type="ECO:0000313" key="2">
    <source>
        <dbReference type="Proteomes" id="UP000612055"/>
    </source>
</evidence>
<dbReference type="Proteomes" id="UP000612055">
    <property type="component" value="Unassembled WGS sequence"/>
</dbReference>